<feature type="transmembrane region" description="Helical" evidence="8">
    <location>
        <begin position="123"/>
        <end position="146"/>
    </location>
</feature>
<evidence type="ECO:0000256" key="8">
    <source>
        <dbReference type="SAM" id="Phobius"/>
    </source>
</evidence>
<dbReference type="Gene3D" id="1.20.1250.20">
    <property type="entry name" value="MFS general substrate transporter like domains"/>
    <property type="match status" value="1"/>
</dbReference>
<dbReference type="Proteomes" id="UP000198287">
    <property type="component" value="Unassembled WGS sequence"/>
</dbReference>
<sequence>MISSITAKISHLNLKSLSLGNSQYGRQIFAAFAANMGAFSFGTAWSYTATALPSMKRDPYNDFNITRHSESLITALLFLGCIIASPLNGYCLEKFGRRGAMMLTNIPCVLAWIIIGVSSNVNIIYVARILTGICSASYGSAAPLYVSEISSPKIRGRLVCTFDTMIAAGMVFINIVGSFTSWRVQAFVCGCVPVVAHVMLLMSKESPRYYLAVDNYKEAKATLEWFNPTASNEHITKQVDEIAECAEQDRYNNTFYGWRTILGRDVYKPILIGIMLMFFHLMSGNYPILAYGMTSVGIDTNIDVTPNYLGITLMNLAQFIFSFIPVFFVDVIGRRPLLIISELVMAVTLSCLGFMLIFDHQNPLEGTFSTISLIIYEVFYALGIGPIPWLLMGELVSSKRPGISLAIITSFYRALGCLELYYFLSIADYIGHGGMYLFFAGCCFLGPLSTSSDVDRRSELYLLEPHFLICISKLSLHELLEEVSAPTFLPHHLSTTYILQLSSHQDEIQSVFYICKVCQIGTFLALQIPNDGCPSFTKETFHFHENRITFNGKLIYELVFFRSSDLSTHRYNFVSKKSDPQISPFYYQKYPDGYKVGLDRTIAMLIQGKMDVLQGNEIFEKLDLIGYKVANTSQEVYQVLPTLWYRFVRENRELQTDFVVDEAKTFNLITCDSVTKLEKKETRYFIALFNPFKNRVWALMGSCLFVITALTASFRHKDTRRNYFLHHFASAIQTNFFALLENGPDFKLKCRSCNYDNASILMSITYVLFGGWLMYIFFMNTLFKAVLTCDEIVVDPVIVSKYKKITELVNFSITTPLFNGSYNTIPTEGIGATPFGVELNSLLTVVNRTIQFMHSPQISHFLLKDNRLNSNNAGYHPDYIDGFLNFISNCNKTAFIEENTKVNTYLKAFNERKEKEGKSKIIFMKGDDKFYAAKSGWILQRFSRVYSGYLKTIYNHCIIREFMKFIITGISRIRVRCQVVIRITLRKVFWIML</sequence>
<dbReference type="OrthoDB" id="6612291at2759"/>
<dbReference type="GO" id="GO:0005886">
    <property type="term" value="C:plasma membrane"/>
    <property type="evidence" value="ECO:0007669"/>
    <property type="project" value="UniProtKB-SubCell"/>
</dbReference>
<evidence type="ECO:0000256" key="2">
    <source>
        <dbReference type="ARBA" id="ARBA00022448"/>
    </source>
</evidence>
<evidence type="ECO:0000256" key="3">
    <source>
        <dbReference type="ARBA" id="ARBA00022475"/>
    </source>
</evidence>
<keyword evidence="6 8" id="KW-1133">Transmembrane helix</keyword>
<keyword evidence="5 8" id="KW-0812">Transmembrane</keyword>
<dbReference type="GO" id="GO:0022857">
    <property type="term" value="F:transmembrane transporter activity"/>
    <property type="evidence" value="ECO:0007669"/>
    <property type="project" value="InterPro"/>
</dbReference>
<evidence type="ECO:0000313" key="11">
    <source>
        <dbReference type="Proteomes" id="UP000198287"/>
    </source>
</evidence>
<accession>A0A226EHY8</accession>
<feature type="transmembrane region" description="Helical" evidence="8">
    <location>
        <begin position="182"/>
        <end position="202"/>
    </location>
</feature>
<proteinExistence type="predicted"/>
<keyword evidence="3" id="KW-1003">Cell membrane</keyword>
<dbReference type="AlphaFoldDB" id="A0A226EHY8"/>
<protein>
    <submittedName>
        <fullName evidence="10">Facilitated trehalose transporter Tret1</fullName>
    </submittedName>
</protein>
<dbReference type="InterPro" id="IPR020846">
    <property type="entry name" value="MFS_dom"/>
</dbReference>
<feature type="transmembrane region" description="Helical" evidence="8">
    <location>
        <begin position="158"/>
        <end position="176"/>
    </location>
</feature>
<dbReference type="Pfam" id="PF00083">
    <property type="entry name" value="Sugar_tr"/>
    <property type="match status" value="1"/>
</dbReference>
<feature type="transmembrane region" description="Helical" evidence="8">
    <location>
        <begin position="696"/>
        <end position="714"/>
    </location>
</feature>
<dbReference type="PANTHER" id="PTHR48021:SF1">
    <property type="entry name" value="GH07001P-RELATED"/>
    <property type="match status" value="1"/>
</dbReference>
<comment type="caution">
    <text evidence="10">The sequence shown here is derived from an EMBL/GenBank/DDBJ whole genome shotgun (WGS) entry which is preliminary data.</text>
</comment>
<name>A0A226EHY8_FOLCA</name>
<dbReference type="EMBL" id="LNIX01000003">
    <property type="protein sequence ID" value="OXA57039.1"/>
    <property type="molecule type" value="Genomic_DNA"/>
</dbReference>
<feature type="transmembrane region" description="Helical" evidence="8">
    <location>
        <begin position="72"/>
        <end position="92"/>
    </location>
</feature>
<feature type="transmembrane region" description="Helical" evidence="8">
    <location>
        <begin position="403"/>
        <end position="423"/>
    </location>
</feature>
<feature type="transmembrane region" description="Helical" evidence="8">
    <location>
        <begin position="308"/>
        <end position="329"/>
    </location>
</feature>
<organism evidence="10 11">
    <name type="scientific">Folsomia candida</name>
    <name type="common">Springtail</name>
    <dbReference type="NCBI Taxonomy" id="158441"/>
    <lineage>
        <taxon>Eukaryota</taxon>
        <taxon>Metazoa</taxon>
        <taxon>Ecdysozoa</taxon>
        <taxon>Arthropoda</taxon>
        <taxon>Hexapoda</taxon>
        <taxon>Collembola</taxon>
        <taxon>Entomobryomorpha</taxon>
        <taxon>Isotomoidea</taxon>
        <taxon>Isotomidae</taxon>
        <taxon>Proisotominae</taxon>
        <taxon>Folsomia</taxon>
    </lineage>
</organism>
<feature type="domain" description="Major facilitator superfamily (MFS) profile" evidence="9">
    <location>
        <begin position="30"/>
        <end position="458"/>
    </location>
</feature>
<reference evidence="10 11" key="1">
    <citation type="submission" date="2015-12" db="EMBL/GenBank/DDBJ databases">
        <title>The genome of Folsomia candida.</title>
        <authorList>
            <person name="Faddeeva A."/>
            <person name="Derks M.F."/>
            <person name="Anvar Y."/>
            <person name="Smit S."/>
            <person name="Van Straalen N."/>
            <person name="Roelofs D."/>
        </authorList>
    </citation>
    <scope>NUCLEOTIDE SEQUENCE [LARGE SCALE GENOMIC DNA]</scope>
    <source>
        <strain evidence="10 11">VU population</strain>
        <tissue evidence="10">Whole body</tissue>
    </source>
</reference>
<feature type="transmembrane region" description="Helical" evidence="8">
    <location>
        <begin position="99"/>
        <end position="117"/>
    </location>
</feature>
<evidence type="ECO:0000256" key="4">
    <source>
        <dbReference type="ARBA" id="ARBA00022597"/>
    </source>
</evidence>
<evidence type="ECO:0000256" key="6">
    <source>
        <dbReference type="ARBA" id="ARBA00022989"/>
    </source>
</evidence>
<feature type="transmembrane region" description="Helical" evidence="8">
    <location>
        <begin position="758"/>
        <end position="778"/>
    </location>
</feature>
<evidence type="ECO:0000256" key="7">
    <source>
        <dbReference type="ARBA" id="ARBA00023136"/>
    </source>
</evidence>
<evidence type="ECO:0000256" key="5">
    <source>
        <dbReference type="ARBA" id="ARBA00022692"/>
    </source>
</evidence>
<feature type="transmembrane region" description="Helical" evidence="8">
    <location>
        <begin position="370"/>
        <end position="391"/>
    </location>
</feature>
<keyword evidence="4" id="KW-0762">Sugar transport</keyword>
<evidence type="ECO:0000313" key="10">
    <source>
        <dbReference type="EMBL" id="OXA57039.1"/>
    </source>
</evidence>
<dbReference type="PROSITE" id="PS50850">
    <property type="entry name" value="MFS"/>
    <property type="match status" value="1"/>
</dbReference>
<gene>
    <name evidence="10" type="ORF">Fcan01_06530</name>
</gene>
<feature type="transmembrane region" description="Helical" evidence="8">
    <location>
        <begin position="269"/>
        <end position="288"/>
    </location>
</feature>
<keyword evidence="7 8" id="KW-0472">Membrane</keyword>
<keyword evidence="11" id="KW-1185">Reference proteome</keyword>
<feature type="transmembrane region" description="Helical" evidence="8">
    <location>
        <begin position="336"/>
        <end position="358"/>
    </location>
</feature>
<dbReference type="PANTHER" id="PTHR48021">
    <property type="match status" value="1"/>
</dbReference>
<dbReference type="FunFam" id="1.20.1250.20:FF:000218">
    <property type="entry name" value="facilitated trehalose transporter Tret1"/>
    <property type="match status" value="1"/>
</dbReference>
<feature type="transmembrane region" description="Helical" evidence="8">
    <location>
        <begin position="28"/>
        <end position="52"/>
    </location>
</feature>
<dbReference type="InterPro" id="IPR005828">
    <property type="entry name" value="MFS_sugar_transport-like"/>
</dbReference>
<dbReference type="InterPro" id="IPR036259">
    <property type="entry name" value="MFS_trans_sf"/>
</dbReference>
<evidence type="ECO:0000256" key="1">
    <source>
        <dbReference type="ARBA" id="ARBA00004651"/>
    </source>
</evidence>
<dbReference type="InterPro" id="IPR050549">
    <property type="entry name" value="MFS_Trehalose_Transporter"/>
</dbReference>
<comment type="subcellular location">
    <subcellularLocation>
        <location evidence="1">Cell membrane</location>
        <topology evidence="1">Multi-pass membrane protein</topology>
    </subcellularLocation>
</comment>
<dbReference type="SUPFAM" id="SSF103473">
    <property type="entry name" value="MFS general substrate transporter"/>
    <property type="match status" value="1"/>
</dbReference>
<evidence type="ECO:0000259" key="9">
    <source>
        <dbReference type="PROSITE" id="PS50850"/>
    </source>
</evidence>
<keyword evidence="2" id="KW-0813">Transport</keyword>